<dbReference type="Proteomes" id="UP000289775">
    <property type="component" value="Unassembled WGS sequence"/>
</dbReference>
<keyword evidence="2" id="KW-0238">DNA-binding</keyword>
<proteinExistence type="predicted"/>
<dbReference type="InterPro" id="IPR046532">
    <property type="entry name" value="DUF6597"/>
</dbReference>
<dbReference type="RefSeq" id="WP_129749856.1">
    <property type="nucleotide sequence ID" value="NZ_JUIW01000002.1"/>
</dbReference>
<dbReference type="SMART" id="SM00342">
    <property type="entry name" value="HTH_ARAC"/>
    <property type="match status" value="1"/>
</dbReference>
<dbReference type="EMBL" id="JUIW01000002">
    <property type="protein sequence ID" value="RYJ45053.1"/>
    <property type="molecule type" value="Genomic_DNA"/>
</dbReference>
<dbReference type="Pfam" id="PF20240">
    <property type="entry name" value="DUF6597"/>
    <property type="match status" value="1"/>
</dbReference>
<dbReference type="InterPro" id="IPR018060">
    <property type="entry name" value="HTH_AraC"/>
</dbReference>
<keyword evidence="1" id="KW-0805">Transcription regulation</keyword>
<accession>A0A444WGS0</accession>
<dbReference type="PANTHER" id="PTHR43280:SF2">
    <property type="entry name" value="HTH-TYPE TRANSCRIPTIONAL REGULATOR EXSA"/>
    <property type="match status" value="1"/>
</dbReference>
<dbReference type="GO" id="GO:0043565">
    <property type="term" value="F:sequence-specific DNA binding"/>
    <property type="evidence" value="ECO:0007669"/>
    <property type="project" value="InterPro"/>
</dbReference>
<evidence type="ECO:0000256" key="1">
    <source>
        <dbReference type="ARBA" id="ARBA00023015"/>
    </source>
</evidence>
<protein>
    <submittedName>
        <fullName evidence="5">Transcriptional regulator, AraC family</fullName>
    </submittedName>
</protein>
<name>A0A444WGS0_9FLAO</name>
<dbReference type="InterPro" id="IPR009057">
    <property type="entry name" value="Homeodomain-like_sf"/>
</dbReference>
<keyword evidence="3" id="KW-0804">Transcription</keyword>
<feature type="domain" description="HTH araC/xylS-type" evidence="4">
    <location>
        <begin position="156"/>
        <end position="258"/>
    </location>
</feature>
<dbReference type="GO" id="GO:0003700">
    <property type="term" value="F:DNA-binding transcription factor activity"/>
    <property type="evidence" value="ECO:0007669"/>
    <property type="project" value="InterPro"/>
</dbReference>
<comment type="caution">
    <text evidence="5">The sequence shown here is derived from an EMBL/GenBank/DDBJ whole genome shotgun (WGS) entry which is preliminary data.</text>
</comment>
<dbReference type="PROSITE" id="PS01124">
    <property type="entry name" value="HTH_ARAC_FAMILY_2"/>
    <property type="match status" value="1"/>
</dbReference>
<sequence length="271" mass="31348">MNYKTYIPTENLNPYVRFFWSLDNSMEIAPLQSFRAMADGCPGIIFQHPDDGSFYQKEKALPQVFLYGQSTKFTELNLKGKLNAIGIYLHPSSLKLIFGLNPEELTDSCLDVNELCKKTGFSLLEQLNDAKTAKQRIEILSAFLFLHIKANDFNKNEVMAYALSAIMRSGGNIILRDLQEQLQMSERTFERKFKEYVGITPKLFTRICRFQSSLNQMRNNTFEKLSDVAFENDYSDQSHFIRSFREFAGFSPNQYQNLSKEVVENLSQLKK</sequence>
<dbReference type="SUPFAM" id="SSF46689">
    <property type="entry name" value="Homeodomain-like"/>
    <property type="match status" value="1"/>
</dbReference>
<reference evidence="5 6" key="1">
    <citation type="submission" date="2014-12" db="EMBL/GenBank/DDBJ databases">
        <title>Genome sequence of Flavobacterium beibuense RSKm HC5.</title>
        <authorList>
            <person name="Kim J.F."/>
            <person name="Song J.Y."/>
            <person name="Kwak M.-J."/>
            <person name="Lee S.-W."/>
        </authorList>
    </citation>
    <scope>NUCLEOTIDE SEQUENCE [LARGE SCALE GENOMIC DNA]</scope>
    <source>
        <strain evidence="5 6">RSKm HC5</strain>
    </source>
</reference>
<evidence type="ECO:0000313" key="6">
    <source>
        <dbReference type="Proteomes" id="UP000289775"/>
    </source>
</evidence>
<dbReference type="PANTHER" id="PTHR43280">
    <property type="entry name" value="ARAC-FAMILY TRANSCRIPTIONAL REGULATOR"/>
    <property type="match status" value="1"/>
</dbReference>
<dbReference type="AlphaFoldDB" id="A0A444WGS0"/>
<organism evidence="5 6">
    <name type="scientific">Flavobacterium beibuense</name>
    <dbReference type="NCBI Taxonomy" id="657326"/>
    <lineage>
        <taxon>Bacteria</taxon>
        <taxon>Pseudomonadati</taxon>
        <taxon>Bacteroidota</taxon>
        <taxon>Flavobacteriia</taxon>
        <taxon>Flavobacteriales</taxon>
        <taxon>Flavobacteriaceae</taxon>
        <taxon>Flavobacterium</taxon>
    </lineage>
</organism>
<dbReference type="Gene3D" id="1.10.10.60">
    <property type="entry name" value="Homeodomain-like"/>
    <property type="match status" value="1"/>
</dbReference>
<dbReference type="Pfam" id="PF12833">
    <property type="entry name" value="HTH_18"/>
    <property type="match status" value="1"/>
</dbReference>
<evidence type="ECO:0000256" key="2">
    <source>
        <dbReference type="ARBA" id="ARBA00023125"/>
    </source>
</evidence>
<keyword evidence="6" id="KW-1185">Reference proteome</keyword>
<gene>
    <name evidence="5" type="ORF">NU09_0687</name>
</gene>
<evidence type="ECO:0000256" key="3">
    <source>
        <dbReference type="ARBA" id="ARBA00023163"/>
    </source>
</evidence>
<evidence type="ECO:0000313" key="5">
    <source>
        <dbReference type="EMBL" id="RYJ45053.1"/>
    </source>
</evidence>
<dbReference type="OrthoDB" id="511992at2"/>
<evidence type="ECO:0000259" key="4">
    <source>
        <dbReference type="PROSITE" id="PS01124"/>
    </source>
</evidence>